<dbReference type="AlphaFoldDB" id="A0A1N6HRK6"/>
<proteinExistence type="predicted"/>
<organism evidence="2 3">
    <name type="scientific">Parasphingorhabdus marina DSM 22363</name>
    <dbReference type="NCBI Taxonomy" id="1123272"/>
    <lineage>
        <taxon>Bacteria</taxon>
        <taxon>Pseudomonadati</taxon>
        <taxon>Pseudomonadota</taxon>
        <taxon>Alphaproteobacteria</taxon>
        <taxon>Sphingomonadales</taxon>
        <taxon>Sphingomonadaceae</taxon>
        <taxon>Parasphingorhabdus</taxon>
    </lineage>
</organism>
<keyword evidence="1" id="KW-0812">Transmembrane</keyword>
<reference evidence="3" key="1">
    <citation type="submission" date="2016-11" db="EMBL/GenBank/DDBJ databases">
        <authorList>
            <person name="Varghese N."/>
            <person name="Submissions S."/>
        </authorList>
    </citation>
    <scope>NUCLEOTIDE SEQUENCE [LARGE SCALE GENOMIC DNA]</scope>
    <source>
        <strain evidence="3">DSM 22363</strain>
    </source>
</reference>
<evidence type="ECO:0000256" key="1">
    <source>
        <dbReference type="SAM" id="Phobius"/>
    </source>
</evidence>
<dbReference type="OrthoDB" id="6660115at2"/>
<gene>
    <name evidence="2" type="ORF">SAMN02745824_3422</name>
</gene>
<feature type="transmembrane region" description="Helical" evidence="1">
    <location>
        <begin position="21"/>
        <end position="38"/>
    </location>
</feature>
<protein>
    <recommendedName>
        <fullName evidence="4">VanZ like family protein</fullName>
    </recommendedName>
</protein>
<dbReference type="Proteomes" id="UP000185192">
    <property type="component" value="Unassembled WGS sequence"/>
</dbReference>
<accession>A0A1N6HRK6</accession>
<keyword evidence="3" id="KW-1185">Reference proteome</keyword>
<evidence type="ECO:0008006" key="4">
    <source>
        <dbReference type="Google" id="ProtNLM"/>
    </source>
</evidence>
<sequence length="118" mass="13650">MEWYEIKIWFAETLSLDRDALHIYGALLIQILTAIIVRRPLSSPLPWIAALIVALLNEYLDLQHAGPQQWSIDLYRAASLHDMRNTMILPTVLLLVARYWPNLLTGRTDDQPLVEEKD</sequence>
<keyword evidence="1" id="KW-1133">Transmembrane helix</keyword>
<dbReference type="EMBL" id="FSQW01000002">
    <property type="protein sequence ID" value="SIO22402.1"/>
    <property type="molecule type" value="Genomic_DNA"/>
</dbReference>
<evidence type="ECO:0000313" key="3">
    <source>
        <dbReference type="Proteomes" id="UP000185192"/>
    </source>
</evidence>
<name>A0A1N6HRK6_9SPHN</name>
<evidence type="ECO:0000313" key="2">
    <source>
        <dbReference type="EMBL" id="SIO22402.1"/>
    </source>
</evidence>
<dbReference type="RefSeq" id="WP_074206282.1">
    <property type="nucleotide sequence ID" value="NZ_FSQW01000002.1"/>
</dbReference>
<keyword evidence="1" id="KW-0472">Membrane</keyword>